<reference evidence="7" key="1">
    <citation type="submission" date="2018-07" db="EMBL/GenBank/DDBJ databases">
        <authorList>
            <person name="Gao Z.-S."/>
            <person name="Jia H.-M."/>
            <person name="Jia H.-J."/>
            <person name="Cai Q.-L."/>
            <person name="Wang Y."/>
            <person name="Zhao H.-B."/>
        </authorList>
    </citation>
    <scope>NUCLEOTIDE SEQUENCE</scope>
    <source>
        <tissue evidence="7">Leaves</tissue>
    </source>
</reference>
<dbReference type="SUPFAM" id="SSF81653">
    <property type="entry name" value="Calcium ATPase, transduction domain A"/>
    <property type="match status" value="1"/>
</dbReference>
<reference evidence="7 9" key="2">
    <citation type="journal article" date="2019" name="Plant Biotechnol. J.">
        <title>The red bayberry genome and genetic basis of sex determination.</title>
        <authorList>
            <person name="Jia H.M."/>
            <person name="Jia H.J."/>
            <person name="Cai Q.L."/>
            <person name="Wang Y."/>
            <person name="Zhao H.B."/>
            <person name="Yang W.F."/>
            <person name="Wang G.Y."/>
            <person name="Li Y.H."/>
            <person name="Zhan D.L."/>
            <person name="Shen Y.T."/>
            <person name="Niu Q.F."/>
            <person name="Chang L."/>
            <person name="Qiu J."/>
            <person name="Zhao L."/>
            <person name="Xie H.B."/>
            <person name="Fu W.Y."/>
            <person name="Jin J."/>
            <person name="Li X.W."/>
            <person name="Jiao Y."/>
            <person name="Zhou C.C."/>
            <person name="Tu T."/>
            <person name="Chai C.Y."/>
            <person name="Gao J.L."/>
            <person name="Fan L.J."/>
            <person name="van de Weg E."/>
            <person name="Wang J.Y."/>
            <person name="Gao Z.S."/>
        </authorList>
    </citation>
    <scope>NUCLEOTIDE SEQUENCE [LARGE SCALE GENOMIC DNA]</scope>
    <source>
        <tissue evidence="7">Leaves</tissue>
    </source>
</reference>
<dbReference type="Gene3D" id="1.20.1110.10">
    <property type="entry name" value="Calcium-transporting ATPase, transmembrane domain"/>
    <property type="match status" value="2"/>
</dbReference>
<dbReference type="PANTHER" id="PTHR24093:SF470">
    <property type="entry name" value="CALCIUM-TRANSPORTING ATPASE 12, PLASMA MEMBRANE-TYPE-LIKE"/>
    <property type="match status" value="1"/>
</dbReference>
<dbReference type="SUPFAM" id="SSF81665">
    <property type="entry name" value="Calcium ATPase, transmembrane domain M"/>
    <property type="match status" value="1"/>
</dbReference>
<evidence type="ECO:0000256" key="3">
    <source>
        <dbReference type="ARBA" id="ARBA00022842"/>
    </source>
</evidence>
<feature type="transmembrane region" description="Helical" evidence="4">
    <location>
        <begin position="763"/>
        <end position="782"/>
    </location>
</feature>
<keyword evidence="1" id="KW-0479">Metal-binding</keyword>
<organism evidence="7 9">
    <name type="scientific">Morella rubra</name>
    <name type="common">Chinese bayberry</name>
    <dbReference type="NCBI Taxonomy" id="262757"/>
    <lineage>
        <taxon>Eukaryota</taxon>
        <taxon>Viridiplantae</taxon>
        <taxon>Streptophyta</taxon>
        <taxon>Embryophyta</taxon>
        <taxon>Tracheophyta</taxon>
        <taxon>Spermatophyta</taxon>
        <taxon>Magnoliopsida</taxon>
        <taxon>eudicotyledons</taxon>
        <taxon>Gunneridae</taxon>
        <taxon>Pentapetalae</taxon>
        <taxon>rosids</taxon>
        <taxon>fabids</taxon>
        <taxon>Fagales</taxon>
        <taxon>Myricaceae</taxon>
        <taxon>Morella</taxon>
    </lineage>
</organism>
<feature type="transmembrane region" description="Helical" evidence="4">
    <location>
        <begin position="400"/>
        <end position="422"/>
    </location>
</feature>
<dbReference type="AlphaFoldDB" id="A0A6A1WCR1"/>
<dbReference type="Pfam" id="PF00122">
    <property type="entry name" value="E1-E2_ATPase"/>
    <property type="match status" value="1"/>
</dbReference>
<dbReference type="Pfam" id="PF00689">
    <property type="entry name" value="Cation_ATPase_C"/>
    <property type="match status" value="1"/>
</dbReference>
<feature type="transmembrane region" description="Helical" evidence="4">
    <location>
        <begin position="650"/>
        <end position="671"/>
    </location>
</feature>
<dbReference type="Proteomes" id="UP000516437">
    <property type="component" value="Chromosome 2"/>
</dbReference>
<dbReference type="InterPro" id="IPR006068">
    <property type="entry name" value="ATPase_P-typ_cation-transptr_C"/>
</dbReference>
<evidence type="ECO:0000256" key="1">
    <source>
        <dbReference type="ARBA" id="ARBA00022723"/>
    </source>
</evidence>
<feature type="transmembrane region" description="Helical" evidence="4">
    <location>
        <begin position="184"/>
        <end position="203"/>
    </location>
</feature>
<dbReference type="InterPro" id="IPR001757">
    <property type="entry name" value="P_typ_ATPase"/>
</dbReference>
<evidence type="ECO:0000256" key="2">
    <source>
        <dbReference type="ARBA" id="ARBA00022837"/>
    </source>
</evidence>
<evidence type="ECO:0000259" key="5">
    <source>
        <dbReference type="Pfam" id="PF00122"/>
    </source>
</evidence>
<dbReference type="InterPro" id="IPR036412">
    <property type="entry name" value="HAD-like_sf"/>
</dbReference>
<dbReference type="GO" id="GO:0005388">
    <property type="term" value="F:P-type calcium transporter activity"/>
    <property type="evidence" value="ECO:0007669"/>
    <property type="project" value="TreeGrafter"/>
</dbReference>
<evidence type="ECO:0000313" key="7">
    <source>
        <dbReference type="EMBL" id="KAB1221717.1"/>
    </source>
</evidence>
<reference evidence="7" key="3">
    <citation type="submission" date="2019-09" db="EMBL/GenBank/DDBJ databases">
        <authorList>
            <person name="Gao Z."/>
        </authorList>
    </citation>
    <scope>NUCLEOTIDE SEQUENCE</scope>
    <source>
        <tissue evidence="7">Leaves</tissue>
    </source>
</reference>
<protein>
    <submittedName>
        <fullName evidence="7">Calcium-transporting ATPase 12, plasma membrane-type</fullName>
    </submittedName>
</protein>
<keyword evidence="4" id="KW-0812">Transmembrane</keyword>
<sequence>MSTTSSGHDADLESQQTALLVAATNTPRERWRCILLMLQERNLIPKADTCTAEKDLKIISVEVSSSSSGENDNCSSDAELQRANIVRLVKEKDVNSLQRFGGILGIAEALDTDLENGIPGHEEDLRSRRIASTLSPTQAPIHSIFQILRRSCNSYVIFFLFASAMLSLGFGIKEEGSRTGWYEGVIILLAIIIHVVVPVLHDFRLKYSRKMSRNDRTLEMCQIDVDVLRGGCVQKVSICNVLLGDIVCLKSESLVPADGLFISGESLKLDDELQTIVNEESPFLFYGAKVIDGTGRMLVTSVGKDTTWGCLMKQVTHAPYKTPLATELDKVNTGIQIIGLSISILLLVVLFLRFTLEQEHVDSSLPDMKGKPTASKDFINAIKKIVMKPNGRVSTLTTSLTWLLVGVMEGIPFVISVAIFYWNKKLLSDKAVAQEPLACLAMASVTTICLDKIGWTTLMNPLAVDMCCAEMRKATETWRNAGLNIILVSEDNVSALEAIALEYEMLPNSNRLVVDGKTFRDYSNEERMNIVDKVIAMGSSFPSDKLLLVQCLKKKGHRVAMVGLKTNEIPVLKEADVGIVIGACSSEMARESSDIIIRDGNFNVLVTVIRCGKCTFENIQKYIQMVLTMNIAGLLIPLVTTISFRNPPITAIQLLWTNFMVALLGGLALLTEPSMENLMDKPPLRQTTPLITKGMWRNHVTQVLYQVVILVAFQFKGQAIMHISKEVSETIICNSFVLCQVFNQVNARELERKNVLRGIHRNPLFWVGVGATLGVQVAFIEIAHIVTSGAKLNWAQWLVCLLIGVVSCTIDLATKCTSECVVDWLVAHHMGSSVPSSASSESTPNLELPLISETSTPILS</sequence>
<dbReference type="OrthoDB" id="116380at2759"/>
<feature type="transmembrane region" description="Helical" evidence="4">
    <location>
        <begin position="152"/>
        <end position="172"/>
    </location>
</feature>
<dbReference type="PANTHER" id="PTHR24093">
    <property type="entry name" value="CATION TRANSPORTING ATPASE"/>
    <property type="match status" value="1"/>
</dbReference>
<feature type="transmembrane region" description="Helical" evidence="4">
    <location>
        <begin position="337"/>
        <end position="356"/>
    </location>
</feature>
<dbReference type="GO" id="GO:0005886">
    <property type="term" value="C:plasma membrane"/>
    <property type="evidence" value="ECO:0007669"/>
    <property type="project" value="TreeGrafter"/>
</dbReference>
<feature type="domain" description="P-type ATPase A" evidence="5">
    <location>
        <begin position="221"/>
        <end position="315"/>
    </location>
</feature>
<dbReference type="GO" id="GO:0005524">
    <property type="term" value="F:ATP binding"/>
    <property type="evidence" value="ECO:0007669"/>
    <property type="project" value="InterPro"/>
</dbReference>
<dbReference type="GO" id="GO:0016887">
    <property type="term" value="F:ATP hydrolysis activity"/>
    <property type="evidence" value="ECO:0007669"/>
    <property type="project" value="InterPro"/>
</dbReference>
<feature type="domain" description="Cation-transporting P-type ATPase C-terminal" evidence="6">
    <location>
        <begin position="648"/>
        <end position="815"/>
    </location>
</feature>
<dbReference type="EMBL" id="RXIC02000020">
    <property type="protein sequence ID" value="KAB1221731.1"/>
    <property type="molecule type" value="Genomic_DNA"/>
</dbReference>
<dbReference type="GO" id="GO:0046872">
    <property type="term" value="F:metal ion binding"/>
    <property type="evidence" value="ECO:0007669"/>
    <property type="project" value="UniProtKB-KW"/>
</dbReference>
<evidence type="ECO:0000313" key="9">
    <source>
        <dbReference type="Proteomes" id="UP000516437"/>
    </source>
</evidence>
<evidence type="ECO:0000259" key="6">
    <source>
        <dbReference type="Pfam" id="PF00689"/>
    </source>
</evidence>
<keyword evidence="2" id="KW-0106">Calcium</keyword>
<keyword evidence="4" id="KW-1133">Transmembrane helix</keyword>
<dbReference type="EMBL" id="RXIC02000020">
    <property type="protein sequence ID" value="KAB1221717.1"/>
    <property type="molecule type" value="Genomic_DNA"/>
</dbReference>
<keyword evidence="9" id="KW-1185">Reference proteome</keyword>
<dbReference type="InterPro" id="IPR008250">
    <property type="entry name" value="ATPase_P-typ_transduc_dom_A_sf"/>
</dbReference>
<evidence type="ECO:0000256" key="4">
    <source>
        <dbReference type="SAM" id="Phobius"/>
    </source>
</evidence>
<accession>A0A6A1WCR1</accession>
<keyword evidence="4" id="KW-0472">Membrane</keyword>
<proteinExistence type="predicted"/>
<gene>
    <name evidence="7" type="ORF">CJ030_MR2G019944</name>
    <name evidence="8" type="ORF">CJ030_MR2G019958</name>
</gene>
<evidence type="ECO:0000313" key="8">
    <source>
        <dbReference type="EMBL" id="KAB1221731.1"/>
    </source>
</evidence>
<dbReference type="InterPro" id="IPR059000">
    <property type="entry name" value="ATPase_P-type_domA"/>
</dbReference>
<dbReference type="InterPro" id="IPR023298">
    <property type="entry name" value="ATPase_P-typ_TM_dom_sf"/>
</dbReference>
<feature type="transmembrane region" description="Helical" evidence="4">
    <location>
        <begin position="622"/>
        <end position="644"/>
    </location>
</feature>
<comment type="caution">
    <text evidence="7">The sequence shown here is derived from an EMBL/GenBank/DDBJ whole genome shotgun (WGS) entry which is preliminary data.</text>
</comment>
<keyword evidence="3" id="KW-0460">Magnesium</keyword>
<dbReference type="NCBIfam" id="TIGR01494">
    <property type="entry name" value="ATPase_P-type"/>
    <property type="match status" value="1"/>
</dbReference>
<dbReference type="SUPFAM" id="SSF56784">
    <property type="entry name" value="HAD-like"/>
    <property type="match status" value="1"/>
</dbReference>
<dbReference type="PRINTS" id="PR00119">
    <property type="entry name" value="CATATPASE"/>
</dbReference>
<name>A0A6A1WCR1_9ROSI</name>
<feature type="transmembrane region" description="Helical" evidence="4">
    <location>
        <begin position="794"/>
        <end position="813"/>
    </location>
</feature>